<dbReference type="Proteomes" id="UP000278542">
    <property type="component" value="Unassembled WGS sequence"/>
</dbReference>
<protein>
    <submittedName>
        <fullName evidence="1">Uncharacterized protein DUF2877</fullName>
    </submittedName>
</protein>
<dbReference type="EMBL" id="RBWY01000001">
    <property type="protein sequence ID" value="RKS87466.1"/>
    <property type="molecule type" value="Genomic_DNA"/>
</dbReference>
<dbReference type="RefSeq" id="WP_121144362.1">
    <property type="nucleotide sequence ID" value="NZ_RBWY01000001.1"/>
</dbReference>
<dbReference type="AlphaFoldDB" id="A0A495RJX9"/>
<organism evidence="1 2">
    <name type="scientific">Orbus hercynius</name>
    <dbReference type="NCBI Taxonomy" id="593135"/>
    <lineage>
        <taxon>Bacteria</taxon>
        <taxon>Pseudomonadati</taxon>
        <taxon>Pseudomonadota</taxon>
        <taxon>Gammaproteobacteria</taxon>
        <taxon>Orbales</taxon>
        <taxon>Orbaceae</taxon>
        <taxon>Orbus</taxon>
    </lineage>
</organism>
<dbReference type="Pfam" id="PF11392">
    <property type="entry name" value="AllH"/>
    <property type="match status" value="1"/>
</dbReference>
<name>A0A495RJX9_9GAMM</name>
<evidence type="ECO:0000313" key="1">
    <source>
        <dbReference type="EMBL" id="RKS87466.1"/>
    </source>
</evidence>
<dbReference type="InterPro" id="IPR021530">
    <property type="entry name" value="AllH-like"/>
</dbReference>
<accession>A0A495RJX9</accession>
<sequence>MTIVKPLAISDSVPALIGTLHCLSIHDRVINLVNDKQQLVTLHCHHNDISPMGYVLKQRDFAHVKEQLAANASLPMRQKANGIEINQRLISNDTRKLNLMIHKKFISSFTFIDQLMHQFEHQTGLFGPLKSIRQNTLPPELNKLIEQILLLLDDEPYDLSFLIGLGPGLTPTGDDIITGILLIIQADPFCSRLLNPVPHTLNLPLLDPQTTRVSANFLAYAAQGIFSANLLNVIHLIGNKRTINLTSVKRLLNYGHTSGADILLGIWLGSLILEKYKYR</sequence>
<comment type="caution">
    <text evidence="1">The sequence shown here is derived from an EMBL/GenBank/DDBJ whole genome shotgun (WGS) entry which is preliminary data.</text>
</comment>
<evidence type="ECO:0000313" key="2">
    <source>
        <dbReference type="Proteomes" id="UP000278542"/>
    </source>
</evidence>
<gene>
    <name evidence="1" type="ORF">DES39_0700</name>
</gene>
<reference evidence="1 2" key="1">
    <citation type="submission" date="2018-10" db="EMBL/GenBank/DDBJ databases">
        <title>Genomic Encyclopedia of Type Strains, Phase IV (KMG-IV): sequencing the most valuable type-strain genomes for metagenomic binning, comparative biology and taxonomic classification.</title>
        <authorList>
            <person name="Goeker M."/>
        </authorList>
    </citation>
    <scope>NUCLEOTIDE SEQUENCE [LARGE SCALE GENOMIC DNA]</scope>
    <source>
        <strain evidence="1 2">DSM 22228</strain>
    </source>
</reference>
<dbReference type="OrthoDB" id="4933449at2"/>
<keyword evidence="2" id="KW-1185">Reference proteome</keyword>
<proteinExistence type="predicted"/>